<feature type="domain" description="Glycoside hydrolase family 2 catalytic" evidence="6">
    <location>
        <begin position="312"/>
        <end position="540"/>
    </location>
</feature>
<dbReference type="InterPro" id="IPR032311">
    <property type="entry name" value="DUF4982"/>
</dbReference>
<comment type="similarity">
    <text evidence="1">Belongs to the glycosyl hydrolase 2 family.</text>
</comment>
<gene>
    <name evidence="10" type="ordered locus">Slin_4039</name>
</gene>
<proteinExistence type="inferred from homology"/>
<keyword evidence="2 10" id="KW-0378">Hydrolase</keyword>
<accession>D2QIV3</accession>
<dbReference type="PANTHER" id="PTHR42732:SF1">
    <property type="entry name" value="BETA-MANNOSIDASE"/>
    <property type="match status" value="1"/>
</dbReference>
<dbReference type="SUPFAM" id="SSF51445">
    <property type="entry name" value="(Trans)glycosidases"/>
    <property type="match status" value="1"/>
</dbReference>
<dbReference type="PRINTS" id="PR00132">
    <property type="entry name" value="GLHYDRLASE2"/>
</dbReference>
<dbReference type="InterPro" id="IPR006104">
    <property type="entry name" value="Glyco_hydro_2_N"/>
</dbReference>
<feature type="domain" description="Glycoside hydrolase family 2 immunoglobulin-like beta-sandwich" evidence="5">
    <location>
        <begin position="198"/>
        <end position="302"/>
    </location>
</feature>
<dbReference type="InterPro" id="IPR008979">
    <property type="entry name" value="Galactose-bd-like_sf"/>
</dbReference>
<dbReference type="Gene3D" id="2.60.40.10">
    <property type="entry name" value="Immunoglobulins"/>
    <property type="match status" value="3"/>
</dbReference>
<dbReference type="InterPro" id="IPR006103">
    <property type="entry name" value="Glyco_hydro_2_cat"/>
</dbReference>
<keyword evidence="3" id="KW-0326">Glycosidase</keyword>
<dbReference type="PROSITE" id="PS00608">
    <property type="entry name" value="GLYCOSYL_HYDROL_F2_2"/>
    <property type="match status" value="1"/>
</dbReference>
<dbReference type="GO" id="GO:0005975">
    <property type="term" value="P:carbohydrate metabolic process"/>
    <property type="evidence" value="ECO:0007669"/>
    <property type="project" value="InterPro"/>
</dbReference>
<dbReference type="InterPro" id="IPR036156">
    <property type="entry name" value="Beta-gal/glucu_dom_sf"/>
</dbReference>
<dbReference type="AlphaFoldDB" id="D2QIV3"/>
<dbReference type="Pfam" id="PF02836">
    <property type="entry name" value="Glyco_hydro_2_C"/>
    <property type="match status" value="1"/>
</dbReference>
<reference evidence="10 11" key="1">
    <citation type="journal article" date="2010" name="Stand. Genomic Sci.">
        <title>Complete genome sequence of Spirosoma linguale type strain (1).</title>
        <authorList>
            <person name="Lail K."/>
            <person name="Sikorski J."/>
            <person name="Saunders E."/>
            <person name="Lapidus A."/>
            <person name="Glavina Del Rio T."/>
            <person name="Copeland A."/>
            <person name="Tice H."/>
            <person name="Cheng J.-F."/>
            <person name="Lucas S."/>
            <person name="Nolan M."/>
            <person name="Bruce D."/>
            <person name="Goodwin L."/>
            <person name="Pitluck S."/>
            <person name="Ivanova N."/>
            <person name="Mavromatis K."/>
            <person name="Ovchinnikova G."/>
            <person name="Pati A."/>
            <person name="Chen A."/>
            <person name="Palaniappan K."/>
            <person name="Land M."/>
            <person name="Hauser L."/>
            <person name="Chang Y.-J."/>
            <person name="Jeffries C.D."/>
            <person name="Chain P."/>
            <person name="Brettin T."/>
            <person name="Detter J.C."/>
            <person name="Schuetze A."/>
            <person name="Rohde M."/>
            <person name="Tindall B.J."/>
            <person name="Goeker M."/>
            <person name="Bristow J."/>
            <person name="Eisen J.A."/>
            <person name="Markowitz V."/>
            <person name="Hugenholtz P."/>
            <person name="Kyrpides N.C."/>
            <person name="Klenk H.-P."/>
            <person name="Chen F."/>
        </authorList>
    </citation>
    <scope>NUCLEOTIDE SEQUENCE [LARGE SCALE GENOMIC DNA]</scope>
    <source>
        <strain evidence="11">ATCC 33905 / DSM 74 / LMG 10896 / Claus 1</strain>
    </source>
</reference>
<keyword evidence="11" id="KW-1185">Reference proteome</keyword>
<dbReference type="InterPro" id="IPR017853">
    <property type="entry name" value="GH"/>
</dbReference>
<dbReference type="RefSeq" id="WP_012928539.1">
    <property type="nucleotide sequence ID" value="NC_013730.1"/>
</dbReference>
<evidence type="ECO:0000259" key="5">
    <source>
        <dbReference type="Pfam" id="PF00703"/>
    </source>
</evidence>
<evidence type="ECO:0000256" key="4">
    <source>
        <dbReference type="SAM" id="SignalP"/>
    </source>
</evidence>
<name>D2QIV3_SPILD</name>
<protein>
    <submittedName>
        <fullName evidence="10">Glycoside hydrolase family 2 sugar binding protein</fullName>
    </submittedName>
</protein>
<dbReference type="Pfam" id="PF18565">
    <property type="entry name" value="Glyco_hydro2_C5"/>
    <property type="match status" value="1"/>
</dbReference>
<evidence type="ECO:0000313" key="11">
    <source>
        <dbReference type="Proteomes" id="UP000002028"/>
    </source>
</evidence>
<evidence type="ECO:0000256" key="2">
    <source>
        <dbReference type="ARBA" id="ARBA00022801"/>
    </source>
</evidence>
<evidence type="ECO:0000256" key="3">
    <source>
        <dbReference type="ARBA" id="ARBA00023295"/>
    </source>
</evidence>
<feature type="domain" description="Glycoside hydrolase family 2" evidence="9">
    <location>
        <begin position="705"/>
        <end position="807"/>
    </location>
</feature>
<dbReference type="SUPFAM" id="SSF49303">
    <property type="entry name" value="beta-Galactosidase/glucuronidase domain"/>
    <property type="match status" value="1"/>
</dbReference>
<organism evidence="10 11">
    <name type="scientific">Spirosoma linguale (strain ATCC 33905 / DSM 74 / LMG 10896 / Claus 1)</name>
    <dbReference type="NCBI Taxonomy" id="504472"/>
    <lineage>
        <taxon>Bacteria</taxon>
        <taxon>Pseudomonadati</taxon>
        <taxon>Bacteroidota</taxon>
        <taxon>Cytophagia</taxon>
        <taxon>Cytophagales</taxon>
        <taxon>Cytophagaceae</taxon>
        <taxon>Spirosoma</taxon>
    </lineage>
</organism>
<evidence type="ECO:0000313" key="10">
    <source>
        <dbReference type="EMBL" id="ADB40029.1"/>
    </source>
</evidence>
<dbReference type="SUPFAM" id="SSF49785">
    <property type="entry name" value="Galactose-binding domain-like"/>
    <property type="match status" value="1"/>
</dbReference>
<dbReference type="EMBL" id="CP001769">
    <property type="protein sequence ID" value="ADB40029.1"/>
    <property type="molecule type" value="Genomic_DNA"/>
</dbReference>
<dbReference type="HOGENOM" id="CLU_006501_0_2_10"/>
<keyword evidence="4" id="KW-0732">Signal</keyword>
<dbReference type="Proteomes" id="UP000002028">
    <property type="component" value="Chromosome"/>
</dbReference>
<evidence type="ECO:0000259" key="8">
    <source>
        <dbReference type="Pfam" id="PF16355"/>
    </source>
</evidence>
<feature type="domain" description="Glycosyl hydrolases family 2 sugar binding" evidence="7">
    <location>
        <begin position="28"/>
        <end position="186"/>
    </location>
</feature>
<dbReference type="Gene3D" id="2.60.120.260">
    <property type="entry name" value="Galactose-binding domain-like"/>
    <property type="match status" value="1"/>
</dbReference>
<dbReference type="InterPro" id="IPR023232">
    <property type="entry name" value="Glyco_hydro_2_AS"/>
</dbReference>
<evidence type="ECO:0000259" key="9">
    <source>
        <dbReference type="Pfam" id="PF18565"/>
    </source>
</evidence>
<dbReference type="Pfam" id="PF02837">
    <property type="entry name" value="Glyco_hydro_2_N"/>
    <property type="match status" value="1"/>
</dbReference>
<evidence type="ECO:0000259" key="6">
    <source>
        <dbReference type="Pfam" id="PF02836"/>
    </source>
</evidence>
<dbReference type="InterPro" id="IPR013783">
    <property type="entry name" value="Ig-like_fold"/>
</dbReference>
<dbReference type="STRING" id="504472.Slin_4039"/>
<dbReference type="eggNOG" id="COG3250">
    <property type="taxonomic scope" value="Bacteria"/>
</dbReference>
<dbReference type="InterPro" id="IPR006102">
    <property type="entry name" value="Ig-like_GH2"/>
</dbReference>
<dbReference type="InterPro" id="IPR051913">
    <property type="entry name" value="GH2_Domain-Containing"/>
</dbReference>
<evidence type="ECO:0000259" key="7">
    <source>
        <dbReference type="Pfam" id="PF02837"/>
    </source>
</evidence>
<feature type="domain" description="DUF4982" evidence="8">
    <location>
        <begin position="634"/>
        <end position="690"/>
    </location>
</feature>
<dbReference type="InterPro" id="IPR006101">
    <property type="entry name" value="Glyco_hydro_2"/>
</dbReference>
<sequence>MKIKLLALSVLIASQSLAQPGPTRTRLLDADWYFFRDSTAAGQQPAFKESTWRKLSLPHDWSIEDLSHQSPDQVMGPFSRASVGTTSTGYTVGGTGWYRKTFVLNRYDAGKIARIQFDGVYMESDVWLNGHHLGYHPNGYTSFSYELTPWLLPTGQANTLVVRVKNLGQNTRWYTGSGIYRHVWLILTEAVHIAPMGVTITTPQVLARSAQIVVRTQIDNTQNAALPVRVITTLVKPNGQMAGRDEQVLTVAGNGNAERSQTLIVASPAVWSPESPSLYRANVVLVSGTKRLDSVTTSFGIRSVEFDARRGFVLNGKRLLLKGGSVHHDNGPLGASAFDRAEERKVELLKANGFNAVRTSHNPPSPAFLDACDRLGLLVVEEAFDMWQRPKKPQDYHLFFDQWWRTDLRAMIERDRNHPSVFLWSIGNEINERADPSGLVLTKQLADEAHRLDPSRPIMEAMCVFWEHPGKVWEDGDKAFALLDVGGYNYEWKHYESDHQRHPDRVMLGTESFAREAYQNWQQVEKHPYVLGDFVWTVMDYMGETAIGHALIQPKAEKDSVKAVLPWPWFNAWCGDLDLIGTKKPQSYYRDVVWRNSPVEMAVHSPIPDGMKETVTNWGWPDEHQSWSWPGQEGRLFQVRVFSRSPLVRLELNGKLVGEQQLADTTITASFTVPYQPGVLKATSFANGKLTGSVTFRTTGKPHHLRLRTDRPAIHPARHDLAYVTVEVVDDQGQVVPWQDVPIAFQLTGAGVLAGVGNGNPTDVSSFQQPRKSTFRGRCLAIVRSGGKPGTITFEASSPTLGTAQLTLQVN</sequence>
<dbReference type="InterPro" id="IPR040605">
    <property type="entry name" value="Glyco_hydro2_dom5"/>
</dbReference>
<dbReference type="Pfam" id="PF16355">
    <property type="entry name" value="DUF4982"/>
    <property type="match status" value="1"/>
</dbReference>
<evidence type="ECO:0000256" key="1">
    <source>
        <dbReference type="ARBA" id="ARBA00007401"/>
    </source>
</evidence>
<dbReference type="GO" id="GO:0004553">
    <property type="term" value="F:hydrolase activity, hydrolyzing O-glycosyl compounds"/>
    <property type="evidence" value="ECO:0007669"/>
    <property type="project" value="InterPro"/>
</dbReference>
<dbReference type="KEGG" id="sli:Slin_4039"/>
<dbReference type="Pfam" id="PF00703">
    <property type="entry name" value="Glyco_hydro_2"/>
    <property type="match status" value="1"/>
</dbReference>
<feature type="signal peptide" evidence="4">
    <location>
        <begin position="1"/>
        <end position="18"/>
    </location>
</feature>
<dbReference type="CAZy" id="GH2">
    <property type="family name" value="Glycoside Hydrolase Family 2"/>
</dbReference>
<dbReference type="PANTHER" id="PTHR42732">
    <property type="entry name" value="BETA-GALACTOSIDASE"/>
    <property type="match status" value="1"/>
</dbReference>
<dbReference type="Gene3D" id="3.20.20.80">
    <property type="entry name" value="Glycosidases"/>
    <property type="match status" value="1"/>
</dbReference>
<feature type="chain" id="PRO_5003035606" evidence="4">
    <location>
        <begin position="19"/>
        <end position="811"/>
    </location>
</feature>